<keyword evidence="3" id="KW-0813">Transport</keyword>
<dbReference type="PANTHER" id="PTHR30026:SF5">
    <property type="entry name" value="ABC-TYPE EFFLUX SYSTEM SECRETIN COMPONENT"/>
    <property type="match status" value="1"/>
</dbReference>
<proteinExistence type="inferred from homology"/>
<comment type="caution">
    <text evidence="8">The sequence shown here is derived from an EMBL/GenBank/DDBJ whole genome shotgun (WGS) entry which is preliminary data.</text>
</comment>
<evidence type="ECO:0000256" key="3">
    <source>
        <dbReference type="ARBA" id="ARBA00022448"/>
    </source>
</evidence>
<dbReference type="Pfam" id="PF02321">
    <property type="entry name" value="OEP"/>
    <property type="match status" value="2"/>
</dbReference>
<name>A0ABV4HS50_9GAMM</name>
<dbReference type="Gene3D" id="1.20.1600.10">
    <property type="entry name" value="Outer membrane efflux proteins (OEP)"/>
    <property type="match status" value="1"/>
</dbReference>
<protein>
    <submittedName>
        <fullName evidence="8">TolC family protein</fullName>
    </submittedName>
</protein>
<reference evidence="8 9" key="1">
    <citation type="submission" date="2024-07" db="EMBL/GenBank/DDBJ databases">
        <title>Luteimonas salilacus sp. nov., isolated from the shore soil of Salt Lake in Tibet of China.</title>
        <authorList>
            <person name="Zhang X."/>
            <person name="Li A."/>
        </authorList>
    </citation>
    <scope>NUCLEOTIDE SEQUENCE [LARGE SCALE GENOMIC DNA]</scope>
    <source>
        <strain evidence="8 9">B3-2-R+30</strain>
    </source>
</reference>
<evidence type="ECO:0000256" key="6">
    <source>
        <dbReference type="ARBA" id="ARBA00023136"/>
    </source>
</evidence>
<dbReference type="EMBL" id="JBFWIC010000018">
    <property type="protein sequence ID" value="MEZ0475584.1"/>
    <property type="molecule type" value="Genomic_DNA"/>
</dbReference>
<keyword evidence="9" id="KW-1185">Reference proteome</keyword>
<keyword evidence="4" id="KW-1134">Transmembrane beta strand</keyword>
<evidence type="ECO:0000256" key="4">
    <source>
        <dbReference type="ARBA" id="ARBA00022452"/>
    </source>
</evidence>
<dbReference type="InterPro" id="IPR003423">
    <property type="entry name" value="OMP_efflux"/>
</dbReference>
<evidence type="ECO:0000256" key="7">
    <source>
        <dbReference type="ARBA" id="ARBA00023237"/>
    </source>
</evidence>
<comment type="subcellular location">
    <subcellularLocation>
        <location evidence="1">Cell outer membrane</location>
    </subcellularLocation>
</comment>
<keyword evidence="6" id="KW-0472">Membrane</keyword>
<evidence type="ECO:0000256" key="2">
    <source>
        <dbReference type="ARBA" id="ARBA00007613"/>
    </source>
</evidence>
<dbReference type="PANTHER" id="PTHR30026">
    <property type="entry name" value="OUTER MEMBRANE PROTEIN TOLC"/>
    <property type="match status" value="1"/>
</dbReference>
<evidence type="ECO:0000313" key="9">
    <source>
        <dbReference type="Proteomes" id="UP001566331"/>
    </source>
</evidence>
<comment type="similarity">
    <text evidence="2">Belongs to the outer membrane factor (OMF) (TC 1.B.17) family.</text>
</comment>
<evidence type="ECO:0000313" key="8">
    <source>
        <dbReference type="EMBL" id="MEZ0475584.1"/>
    </source>
</evidence>
<dbReference type="InterPro" id="IPR051906">
    <property type="entry name" value="TolC-like"/>
</dbReference>
<evidence type="ECO:0000256" key="1">
    <source>
        <dbReference type="ARBA" id="ARBA00004442"/>
    </source>
</evidence>
<keyword evidence="5" id="KW-0812">Transmembrane</keyword>
<gene>
    <name evidence="8" type="ORF">AB6713_13325</name>
</gene>
<keyword evidence="7" id="KW-0998">Cell outer membrane</keyword>
<dbReference type="SUPFAM" id="SSF56954">
    <property type="entry name" value="Outer membrane efflux proteins (OEP)"/>
    <property type="match status" value="1"/>
</dbReference>
<sequence length="426" mass="46169">MARLERNPSFEASAAQRAGADAAHDTARALRYPHIGLSGVYGRFSDPVEIDLGPLNDLIHLIDPQLPALPNPVLQPERFAFAMATVTWPVFTGGRIDAARQATAAGQRSAQAKQDATRNALVLDLVARYHGVTIAERAASVQDGMVESLREHLRNARALEGEGQIAAAERMRAEVALAQAEAAQQQRRHALQLARAGLANLLGVDPQVEPVTALAEPPPPEAQTDLQTAALASHPVLQQLAALAEQAEQGVRAARAEYWPTIAVVGGYEVYNYQLPELIPEWTVGVNLTMPLFDGGARRAKVAGARAQWDEAKALQREAGDRIRLLVQERYLAQDDARRRLDVAVRTETLASESLRLQKVAFREGVGRSVDVVDAENALATARLARLAARYDSALAWTALMLAAGRRLEVERVFSRPGPEVESDAS</sequence>
<evidence type="ECO:0000256" key="5">
    <source>
        <dbReference type="ARBA" id="ARBA00022692"/>
    </source>
</evidence>
<organism evidence="8 9">
    <name type="scientific">Luteimonas salinilitoris</name>
    <dbReference type="NCBI Taxonomy" id="3237697"/>
    <lineage>
        <taxon>Bacteria</taxon>
        <taxon>Pseudomonadati</taxon>
        <taxon>Pseudomonadota</taxon>
        <taxon>Gammaproteobacteria</taxon>
        <taxon>Lysobacterales</taxon>
        <taxon>Lysobacteraceae</taxon>
        <taxon>Luteimonas</taxon>
    </lineage>
</organism>
<dbReference type="Proteomes" id="UP001566331">
    <property type="component" value="Unassembled WGS sequence"/>
</dbReference>
<accession>A0ABV4HS50</accession>
<dbReference type="RefSeq" id="WP_370563790.1">
    <property type="nucleotide sequence ID" value="NZ_JBFWIB010000005.1"/>
</dbReference>